<comment type="caution">
    <text evidence="1">The sequence shown here is derived from an EMBL/GenBank/DDBJ whole genome shotgun (WGS) entry which is preliminary data.</text>
</comment>
<dbReference type="AlphaFoldDB" id="A0AAV8YG89"/>
<organism evidence="1 2">
    <name type="scientific">Rhamnusium bicolor</name>
    <dbReference type="NCBI Taxonomy" id="1586634"/>
    <lineage>
        <taxon>Eukaryota</taxon>
        <taxon>Metazoa</taxon>
        <taxon>Ecdysozoa</taxon>
        <taxon>Arthropoda</taxon>
        <taxon>Hexapoda</taxon>
        <taxon>Insecta</taxon>
        <taxon>Pterygota</taxon>
        <taxon>Neoptera</taxon>
        <taxon>Endopterygota</taxon>
        <taxon>Coleoptera</taxon>
        <taxon>Polyphaga</taxon>
        <taxon>Cucujiformia</taxon>
        <taxon>Chrysomeloidea</taxon>
        <taxon>Cerambycidae</taxon>
        <taxon>Lepturinae</taxon>
        <taxon>Rhagiini</taxon>
        <taxon>Rhamnusium</taxon>
    </lineage>
</organism>
<dbReference type="Proteomes" id="UP001162156">
    <property type="component" value="Unassembled WGS sequence"/>
</dbReference>
<proteinExistence type="predicted"/>
<gene>
    <name evidence="1" type="ORF">NQ314_008216</name>
</gene>
<evidence type="ECO:0000313" key="1">
    <source>
        <dbReference type="EMBL" id="KAJ8949522.1"/>
    </source>
</evidence>
<dbReference type="EMBL" id="JANEYF010002228">
    <property type="protein sequence ID" value="KAJ8949522.1"/>
    <property type="molecule type" value="Genomic_DNA"/>
</dbReference>
<accession>A0AAV8YG89</accession>
<keyword evidence="2" id="KW-1185">Reference proteome</keyword>
<evidence type="ECO:0000313" key="2">
    <source>
        <dbReference type="Proteomes" id="UP001162156"/>
    </source>
</evidence>
<protein>
    <submittedName>
        <fullName evidence="1">Uncharacterized protein</fullName>
    </submittedName>
</protein>
<sequence>MDNSQYSESIFCEACGILVSANNLCKHFCIQNDEESFEESNSEVQCEDNSGVCQKDYQMTFEELLISNIEARPILEAIRSIQPPPPLLPIETPQINPICIRLSEMLQKLPPEDRIDLEIKLLQVAKDFIYKK</sequence>
<name>A0AAV8YG89_9CUCU</name>
<reference evidence="1" key="1">
    <citation type="journal article" date="2023" name="Insect Mol. Biol.">
        <title>Genome sequencing provides insights into the evolution of gene families encoding plant cell wall-degrading enzymes in longhorned beetles.</title>
        <authorList>
            <person name="Shin N.R."/>
            <person name="Okamura Y."/>
            <person name="Kirsch R."/>
            <person name="Pauchet Y."/>
        </authorList>
    </citation>
    <scope>NUCLEOTIDE SEQUENCE</scope>
    <source>
        <strain evidence="1">RBIC_L_NR</strain>
    </source>
</reference>